<gene>
    <name evidence="2" type="ORF">ACCI49_00510</name>
</gene>
<feature type="chain" id="PRO_5046515251" evidence="1">
    <location>
        <begin position="31"/>
        <end position="290"/>
    </location>
</feature>
<dbReference type="RefSeq" id="WP_371837005.1">
    <property type="nucleotide sequence ID" value="NZ_JBGMEK010000001.1"/>
</dbReference>
<comment type="caution">
    <text evidence="2">The sequence shown here is derived from an EMBL/GenBank/DDBJ whole genome shotgun (WGS) entry which is preliminary data.</text>
</comment>
<keyword evidence="3" id="KW-1185">Reference proteome</keyword>
<keyword evidence="1" id="KW-0732">Signal</keyword>
<evidence type="ECO:0000313" key="3">
    <source>
        <dbReference type="Proteomes" id="UP001569428"/>
    </source>
</evidence>
<proteinExistence type="predicted"/>
<dbReference type="EMBL" id="JBGMEK010000001">
    <property type="protein sequence ID" value="MFA0809384.1"/>
    <property type="molecule type" value="Genomic_DNA"/>
</dbReference>
<protein>
    <submittedName>
        <fullName evidence="2">Type IV secretory system conjugative DNA transfer family protein</fullName>
    </submittedName>
</protein>
<evidence type="ECO:0000313" key="2">
    <source>
        <dbReference type="EMBL" id="MFA0809384.1"/>
    </source>
</evidence>
<reference evidence="2 3" key="1">
    <citation type="submission" date="2024-08" db="EMBL/GenBank/DDBJ databases">
        <authorList>
            <person name="Ishaq N."/>
        </authorList>
    </citation>
    <scope>NUCLEOTIDE SEQUENCE [LARGE SCALE GENOMIC DNA]</scope>
    <source>
        <strain evidence="2 3">DSM 18651</strain>
    </source>
</reference>
<accession>A0ABV4NTQ2</accession>
<evidence type="ECO:0000256" key="1">
    <source>
        <dbReference type="SAM" id="SignalP"/>
    </source>
</evidence>
<dbReference type="Pfam" id="PF16932">
    <property type="entry name" value="T4SS_TraI"/>
    <property type="match status" value="1"/>
</dbReference>
<feature type="signal peptide" evidence="1">
    <location>
        <begin position="1"/>
        <end position="30"/>
    </location>
</feature>
<name>A0ABV4NTQ2_9GAMM</name>
<dbReference type="InterPro" id="IPR031618">
    <property type="entry name" value="T4SS_TraI"/>
</dbReference>
<dbReference type="Proteomes" id="UP001569428">
    <property type="component" value="Unassembled WGS sequence"/>
</dbReference>
<organism evidence="2 3">
    <name type="scientific">Microbulbifer epialgicus</name>
    <dbReference type="NCBI Taxonomy" id="393907"/>
    <lineage>
        <taxon>Bacteria</taxon>
        <taxon>Pseudomonadati</taxon>
        <taxon>Pseudomonadota</taxon>
        <taxon>Gammaproteobacteria</taxon>
        <taxon>Cellvibrionales</taxon>
        <taxon>Microbulbiferaceae</taxon>
        <taxon>Microbulbifer</taxon>
    </lineage>
</organism>
<sequence length="290" mass="33909">MLHLKKIHLRTGAILLLSCTALLFSHLLHADSENFSPDTQKKEKPIRLKELYKITESVDYRKNDQGVKQIRLKTLKQAAFSWGVQEGLYWRYEEIVESLEQQSLELHTVFSFNKFIVDGKMLMPSVIEAERIFEQSTESTIRTVNISYTLDKPARMVPSPPTWRDYLLRHIDEPQQPHEVIFPRTKEEAKAWRESLDSGFEEGVRQANDIFEIDLRRLQKDIEGMYRFRKLLAMGIVTMPKISMSKYSVIELDNGKTLNINDVIYSITTQSDFNETDKWQPFFRQTGASQ</sequence>